<sequence>MCTDTSGAKNIILYPPKGVMFRENQEVWLGVQASLFVGLVDCVMVLGDFAMVCLVLCSRSLGRLKRCSRCIVLWTSKGGGECFAYQGIRHAIKGRLGPEGYDVLCRVGVVVIGL</sequence>
<reference evidence="2 3" key="1">
    <citation type="journal article" date="2014" name="Agronomy (Basel)">
        <title>A Draft Genome Sequence for Ensete ventricosum, the Drought-Tolerant Tree Against Hunger.</title>
        <authorList>
            <person name="Harrison J."/>
            <person name="Moore K.A."/>
            <person name="Paszkiewicz K."/>
            <person name="Jones T."/>
            <person name="Grant M."/>
            <person name="Ambacheew D."/>
            <person name="Muzemil S."/>
            <person name="Studholme D.J."/>
        </authorList>
    </citation>
    <scope>NUCLEOTIDE SEQUENCE [LARGE SCALE GENOMIC DNA]</scope>
</reference>
<proteinExistence type="predicted"/>
<evidence type="ECO:0000313" key="3">
    <source>
        <dbReference type="Proteomes" id="UP000287651"/>
    </source>
</evidence>
<keyword evidence="1" id="KW-1133">Transmembrane helix</keyword>
<organism evidence="2 3">
    <name type="scientific">Ensete ventricosum</name>
    <name type="common">Abyssinian banana</name>
    <name type="synonym">Musa ensete</name>
    <dbReference type="NCBI Taxonomy" id="4639"/>
    <lineage>
        <taxon>Eukaryota</taxon>
        <taxon>Viridiplantae</taxon>
        <taxon>Streptophyta</taxon>
        <taxon>Embryophyta</taxon>
        <taxon>Tracheophyta</taxon>
        <taxon>Spermatophyta</taxon>
        <taxon>Magnoliopsida</taxon>
        <taxon>Liliopsida</taxon>
        <taxon>Zingiberales</taxon>
        <taxon>Musaceae</taxon>
        <taxon>Ensete</taxon>
    </lineage>
</organism>
<evidence type="ECO:0000256" key="1">
    <source>
        <dbReference type="SAM" id="Phobius"/>
    </source>
</evidence>
<comment type="caution">
    <text evidence="2">The sequence shown here is derived from an EMBL/GenBank/DDBJ whole genome shotgun (WGS) entry which is preliminary data.</text>
</comment>
<protein>
    <submittedName>
        <fullName evidence="2">Uncharacterized protein</fullName>
    </submittedName>
</protein>
<gene>
    <name evidence="2" type="ORF">B296_00045546</name>
</gene>
<keyword evidence="1" id="KW-0812">Transmembrane</keyword>
<name>A0A426YXF8_ENSVE</name>
<keyword evidence="1" id="KW-0472">Membrane</keyword>
<dbReference type="Proteomes" id="UP000287651">
    <property type="component" value="Unassembled WGS sequence"/>
</dbReference>
<dbReference type="AlphaFoldDB" id="A0A426YXF8"/>
<feature type="transmembrane region" description="Helical" evidence="1">
    <location>
        <begin position="35"/>
        <end position="57"/>
    </location>
</feature>
<evidence type="ECO:0000313" key="2">
    <source>
        <dbReference type="EMBL" id="RRT56398.1"/>
    </source>
</evidence>
<accession>A0A426YXF8</accession>
<dbReference type="EMBL" id="AMZH03009655">
    <property type="protein sequence ID" value="RRT56398.1"/>
    <property type="molecule type" value="Genomic_DNA"/>
</dbReference>